<gene>
    <name evidence="2" type="ORF">A7E78_14440</name>
</gene>
<keyword evidence="1" id="KW-1133">Transmembrane helix</keyword>
<feature type="transmembrane region" description="Helical" evidence="1">
    <location>
        <begin position="100"/>
        <end position="130"/>
    </location>
</feature>
<evidence type="ECO:0008006" key="4">
    <source>
        <dbReference type="Google" id="ProtNLM"/>
    </source>
</evidence>
<keyword evidence="1" id="KW-0472">Membrane</keyword>
<feature type="transmembrane region" description="Helical" evidence="1">
    <location>
        <begin position="241"/>
        <end position="263"/>
    </location>
</feature>
<feature type="transmembrane region" description="Helical" evidence="1">
    <location>
        <begin position="142"/>
        <end position="168"/>
    </location>
</feature>
<proteinExistence type="predicted"/>
<dbReference type="STRING" id="1842532.A7E78_14440"/>
<organism evidence="2 3">
    <name type="scientific">Syntrophotalea acetylenivorans</name>
    <dbReference type="NCBI Taxonomy" id="1842532"/>
    <lineage>
        <taxon>Bacteria</taxon>
        <taxon>Pseudomonadati</taxon>
        <taxon>Thermodesulfobacteriota</taxon>
        <taxon>Desulfuromonadia</taxon>
        <taxon>Desulfuromonadales</taxon>
        <taxon>Syntrophotaleaceae</taxon>
        <taxon>Syntrophotalea</taxon>
    </lineage>
</organism>
<evidence type="ECO:0000313" key="3">
    <source>
        <dbReference type="Proteomes" id="UP000182517"/>
    </source>
</evidence>
<protein>
    <recommendedName>
        <fullName evidence="4">ABC transporter permease</fullName>
    </recommendedName>
</protein>
<feature type="transmembrane region" description="Helical" evidence="1">
    <location>
        <begin position="57"/>
        <end position="80"/>
    </location>
</feature>
<feature type="transmembrane region" description="Helical" evidence="1">
    <location>
        <begin position="24"/>
        <end position="45"/>
    </location>
</feature>
<evidence type="ECO:0000256" key="1">
    <source>
        <dbReference type="SAM" id="Phobius"/>
    </source>
</evidence>
<reference evidence="2 3" key="1">
    <citation type="journal article" date="2017" name="Genome Announc.">
        <title>Complete Genome Sequences of Two Acetylene-Fermenting Pelobacter acetylenicus Strains.</title>
        <authorList>
            <person name="Sutton J.M."/>
            <person name="Baesman S.M."/>
            <person name="Fierst J.L."/>
            <person name="Poret-Peterson A.T."/>
            <person name="Oremland R.S."/>
            <person name="Dunlap D.S."/>
            <person name="Akob D.M."/>
        </authorList>
    </citation>
    <scope>NUCLEOTIDE SEQUENCE [LARGE SCALE GENOMIC DNA]</scope>
    <source>
        <strain evidence="2 3">SFB93</strain>
    </source>
</reference>
<dbReference type="Proteomes" id="UP000182517">
    <property type="component" value="Chromosome"/>
</dbReference>
<accession>A0A1L3GTD3</accession>
<evidence type="ECO:0000313" key="2">
    <source>
        <dbReference type="EMBL" id="APG28918.1"/>
    </source>
</evidence>
<dbReference type="AlphaFoldDB" id="A0A1L3GTD3"/>
<name>A0A1L3GTD3_9BACT</name>
<keyword evidence="3" id="KW-1185">Reference proteome</keyword>
<keyword evidence="1" id="KW-0812">Transmembrane</keyword>
<dbReference type="KEGG" id="pef:A7E78_14440"/>
<dbReference type="EMBL" id="CP015519">
    <property type="protein sequence ID" value="APG28918.1"/>
    <property type="molecule type" value="Genomic_DNA"/>
</dbReference>
<dbReference type="OrthoDB" id="9810558at2"/>
<dbReference type="RefSeq" id="WP_072284942.1">
    <property type="nucleotide sequence ID" value="NZ_CP015519.1"/>
</dbReference>
<sequence length="269" mass="29523">MKGALKRIFAVAKLVGVDGLRRHALLGLVALALAIELSGLFFFAFVPRDIGRVSADFVVTVGWCVGMVFLFFHAVHVMSWGEDRRVIHTLLAHPLSRTDYTLGVFAGLLFLLLLLNGLLAFIGYGVLVVIKSWVGVEYFSHLGIGGYLLSWWGVLSIEAMILAAIVLFSGMVRGSFTVLLVTLSYYLICTGLPVAVEFFKGNSLLLRKILVGMTLAFPNFSRLDYKGVIVALDNWPSASSLVLNLAYVLLYCGLILAIATSVYNRRDLK</sequence>
<feature type="transmembrane region" description="Helical" evidence="1">
    <location>
        <begin position="174"/>
        <end position="192"/>
    </location>
</feature>